<dbReference type="EMBL" id="CP109441">
    <property type="protein sequence ID" value="WUV48120.1"/>
    <property type="molecule type" value="Genomic_DNA"/>
</dbReference>
<evidence type="ECO:0000256" key="2">
    <source>
        <dbReference type="SAM" id="Phobius"/>
    </source>
</evidence>
<feature type="compositionally biased region" description="Low complexity" evidence="1">
    <location>
        <begin position="247"/>
        <end position="258"/>
    </location>
</feature>
<accession>A0ABZ1YXV1</accession>
<keyword evidence="2" id="KW-0812">Transmembrane</keyword>
<feature type="region of interest" description="Disordered" evidence="1">
    <location>
        <begin position="247"/>
        <end position="284"/>
    </location>
</feature>
<sequence length="284" mass="28154">MSTGGPGAGDNADQHGADPASGARGADAAGSRSGAPESGPGTSAPDHAAGPPPAGAEQAPPESGPGTGESSAAPGDAGFESEPPQPVPPGTEPRRFGTPPRAGSVQRQEPGVTQPRPPTVAEARARDKARKRAEDAQRAATAAAEHKKRTRKRVLIGGVAIVGVAGLVGGGYLAYRALTKPDQVTAYCTVIDQNGQEVVAADDQCQTASTAVGSGTTGAYTGSNGIFIYNGTQYRYYYGGNNTVGKPPTGGTTVQPKGAQISTKSGSTVTRGGLGTSSKSSGGS</sequence>
<feature type="compositionally biased region" description="Polar residues" evidence="1">
    <location>
        <begin position="260"/>
        <end position="270"/>
    </location>
</feature>
<evidence type="ECO:0000313" key="4">
    <source>
        <dbReference type="Proteomes" id="UP001432062"/>
    </source>
</evidence>
<evidence type="ECO:0000256" key="1">
    <source>
        <dbReference type="SAM" id="MobiDB-lite"/>
    </source>
</evidence>
<evidence type="ECO:0000313" key="3">
    <source>
        <dbReference type="EMBL" id="WUV48120.1"/>
    </source>
</evidence>
<proteinExistence type="predicted"/>
<dbReference type="Proteomes" id="UP001432062">
    <property type="component" value="Chromosome"/>
</dbReference>
<keyword evidence="2" id="KW-1133">Transmembrane helix</keyword>
<feature type="region of interest" description="Disordered" evidence="1">
    <location>
        <begin position="1"/>
        <end position="149"/>
    </location>
</feature>
<reference evidence="3" key="1">
    <citation type="submission" date="2022-10" db="EMBL/GenBank/DDBJ databases">
        <title>The complete genomes of actinobacterial strains from the NBC collection.</title>
        <authorList>
            <person name="Joergensen T.S."/>
            <person name="Alvarez Arevalo M."/>
            <person name="Sterndorff E.B."/>
            <person name="Faurdal D."/>
            <person name="Vuksanovic O."/>
            <person name="Mourched A.-S."/>
            <person name="Charusanti P."/>
            <person name="Shaw S."/>
            <person name="Blin K."/>
            <person name="Weber T."/>
        </authorList>
    </citation>
    <scope>NUCLEOTIDE SEQUENCE</scope>
    <source>
        <strain evidence="3">NBC_01482</strain>
    </source>
</reference>
<gene>
    <name evidence="3" type="ORF">OG563_07935</name>
</gene>
<keyword evidence="4" id="KW-1185">Reference proteome</keyword>
<name>A0ABZ1YXV1_9NOCA</name>
<keyword evidence="2" id="KW-0472">Membrane</keyword>
<dbReference type="RefSeq" id="WP_327101152.1">
    <property type="nucleotide sequence ID" value="NZ_CP109149.1"/>
</dbReference>
<feature type="transmembrane region" description="Helical" evidence="2">
    <location>
        <begin position="154"/>
        <end position="175"/>
    </location>
</feature>
<feature type="compositionally biased region" description="Low complexity" evidence="1">
    <location>
        <begin position="44"/>
        <end position="61"/>
    </location>
</feature>
<protein>
    <submittedName>
        <fullName evidence="3">Uncharacterized protein</fullName>
    </submittedName>
</protein>
<organism evidence="3 4">
    <name type="scientific">Nocardia vinacea</name>
    <dbReference type="NCBI Taxonomy" id="96468"/>
    <lineage>
        <taxon>Bacteria</taxon>
        <taxon>Bacillati</taxon>
        <taxon>Actinomycetota</taxon>
        <taxon>Actinomycetes</taxon>
        <taxon>Mycobacteriales</taxon>
        <taxon>Nocardiaceae</taxon>
        <taxon>Nocardia</taxon>
    </lineage>
</organism>
<feature type="compositionally biased region" description="Low complexity" evidence="1">
    <location>
        <begin position="17"/>
        <end position="36"/>
    </location>
</feature>